<dbReference type="AlphaFoldDB" id="A0A413TB19"/>
<dbReference type="EMBL" id="QSFX01000062">
    <property type="protein sequence ID" value="RHA82228.1"/>
    <property type="molecule type" value="Genomic_DNA"/>
</dbReference>
<dbReference type="Proteomes" id="UP000283492">
    <property type="component" value="Unassembled WGS sequence"/>
</dbReference>
<sequence>MLFEFFLKKLLTNDRRFDKISKLSKTTTYQLGRVEKEKIKKLLTNTSEYDNISELLKTTKNIDN</sequence>
<proteinExistence type="predicted"/>
<evidence type="ECO:0000313" key="2">
    <source>
        <dbReference type="Proteomes" id="UP000283492"/>
    </source>
</evidence>
<evidence type="ECO:0000313" key="1">
    <source>
        <dbReference type="EMBL" id="RHA82228.1"/>
    </source>
</evidence>
<gene>
    <name evidence="1" type="ORF">DW914_18625</name>
</gene>
<protein>
    <submittedName>
        <fullName evidence="1">Uncharacterized protein</fullName>
    </submittedName>
</protein>
<organism evidence="1 2">
    <name type="scientific">Roseburia inulinivorans</name>
    <dbReference type="NCBI Taxonomy" id="360807"/>
    <lineage>
        <taxon>Bacteria</taxon>
        <taxon>Bacillati</taxon>
        <taxon>Bacillota</taxon>
        <taxon>Clostridia</taxon>
        <taxon>Lachnospirales</taxon>
        <taxon>Lachnospiraceae</taxon>
        <taxon>Roseburia</taxon>
    </lineage>
</organism>
<comment type="caution">
    <text evidence="1">The sequence shown here is derived from an EMBL/GenBank/DDBJ whole genome shotgun (WGS) entry which is preliminary data.</text>
</comment>
<accession>A0A413TB19</accession>
<name>A0A413TB19_9FIRM</name>
<reference evidence="1 2" key="1">
    <citation type="submission" date="2018-08" db="EMBL/GenBank/DDBJ databases">
        <title>A genome reference for cultivated species of the human gut microbiota.</title>
        <authorList>
            <person name="Zou Y."/>
            <person name="Xue W."/>
            <person name="Luo G."/>
        </authorList>
    </citation>
    <scope>NUCLEOTIDE SEQUENCE [LARGE SCALE GENOMIC DNA]</scope>
    <source>
        <strain evidence="1 2">AM42-1AC</strain>
    </source>
</reference>